<name>A0A3N1GBP1_9ACTN</name>
<gene>
    <name evidence="1" type="ORF">EDD30_0335</name>
</gene>
<sequence>MSRARLMHELRAATRRLAATAPTGHKRRTELPGDDSLAKMIRDWARGRRALGSEYAEIFTETFGVPFSTETPAAVSESTGIDLNAELAARLTSSAALDASLIKLFEDQTSSFRVQDRQLGASRLMQQTEAHVAQMTDLLEYSLPGALRTALAAAVAEAAALAGWQALDLGDPGKTWAMHEKAKSAARESEEPSIIAHVTAQQAYALLDLDRAPEAVNLIQHARQEAADRVPSLLRSWLWAAEAEALASAREPDAARVALDSAAQFLPSGGPDETLPFLFLSDVHLARWRGHCLARLGMSEAVDDLSVAVKSLDPSFTRATAGLRCDLALAYSVRGQHHEARAEARMADELATRTSSVRQRRRINRLLQSGTAHSGR</sequence>
<organism evidence="1 2">
    <name type="scientific">Couchioplanes caeruleus</name>
    <dbReference type="NCBI Taxonomy" id="56438"/>
    <lineage>
        <taxon>Bacteria</taxon>
        <taxon>Bacillati</taxon>
        <taxon>Actinomycetota</taxon>
        <taxon>Actinomycetes</taxon>
        <taxon>Micromonosporales</taxon>
        <taxon>Micromonosporaceae</taxon>
        <taxon>Couchioplanes</taxon>
    </lineage>
</organism>
<accession>A0A3N1GBP1</accession>
<comment type="caution">
    <text evidence="1">The sequence shown here is derived from an EMBL/GenBank/DDBJ whole genome shotgun (WGS) entry which is preliminary data.</text>
</comment>
<dbReference type="Proteomes" id="UP000271683">
    <property type="component" value="Unassembled WGS sequence"/>
</dbReference>
<evidence type="ECO:0000313" key="2">
    <source>
        <dbReference type="Proteomes" id="UP000271683"/>
    </source>
</evidence>
<dbReference type="SUPFAM" id="SSF48452">
    <property type="entry name" value="TPR-like"/>
    <property type="match status" value="1"/>
</dbReference>
<evidence type="ECO:0000313" key="1">
    <source>
        <dbReference type="EMBL" id="ROP27647.1"/>
    </source>
</evidence>
<dbReference type="EMBL" id="RJKL01000001">
    <property type="protein sequence ID" value="ROP27647.1"/>
    <property type="molecule type" value="Genomic_DNA"/>
</dbReference>
<dbReference type="AlphaFoldDB" id="A0A3N1GBP1"/>
<reference evidence="1 2" key="1">
    <citation type="submission" date="2018-11" db="EMBL/GenBank/DDBJ databases">
        <title>Sequencing the genomes of 1000 actinobacteria strains.</title>
        <authorList>
            <person name="Klenk H.-P."/>
        </authorList>
    </citation>
    <scope>NUCLEOTIDE SEQUENCE [LARGE SCALE GENOMIC DNA]</scope>
    <source>
        <strain evidence="1 2">DSM 43634</strain>
    </source>
</reference>
<dbReference type="Gene3D" id="1.25.40.10">
    <property type="entry name" value="Tetratricopeptide repeat domain"/>
    <property type="match status" value="1"/>
</dbReference>
<proteinExistence type="predicted"/>
<protein>
    <submittedName>
        <fullName evidence="1">Uncharacterized protein</fullName>
    </submittedName>
</protein>
<dbReference type="InterPro" id="IPR011990">
    <property type="entry name" value="TPR-like_helical_dom_sf"/>
</dbReference>